<proteinExistence type="predicted"/>
<evidence type="ECO:0000313" key="2">
    <source>
        <dbReference type="Proteomes" id="UP000510621"/>
    </source>
</evidence>
<organism evidence="1 2">
    <name type="scientific">Candidatus Thiothrix singaporensis</name>
    <dbReference type="NCBI Taxonomy" id="2799669"/>
    <lineage>
        <taxon>Bacteria</taxon>
        <taxon>Pseudomonadati</taxon>
        <taxon>Pseudomonadota</taxon>
        <taxon>Gammaproteobacteria</taxon>
        <taxon>Thiotrichales</taxon>
        <taxon>Thiotrichaceae</taxon>
        <taxon>Thiothrix</taxon>
    </lineage>
</organism>
<evidence type="ECO:0000313" key="1">
    <source>
        <dbReference type="EMBL" id="QLQ31975.1"/>
    </source>
</evidence>
<dbReference type="Proteomes" id="UP000510621">
    <property type="component" value="Chromosome"/>
</dbReference>
<gene>
    <name evidence="1" type="ORF">HZT40_10660</name>
</gene>
<accession>A0A7L6AS88</accession>
<sequence length="125" mass="14118">MNNGPIPARFSSPGREVRVAADMIGDVATLTLSFHLRFAAAGFACQRLFLWWMQSPDKYNFCPVSWGCSRFEFTVNRQLSAARICGRMLNQDASRTVSVLKRKTLLAAAWANGWRLSEASHWLIH</sequence>
<dbReference type="AlphaFoldDB" id="A0A7L6AS88"/>
<dbReference type="KEGG" id="this:HZT40_10660"/>
<protein>
    <submittedName>
        <fullName evidence="1">Uncharacterized protein</fullName>
    </submittedName>
</protein>
<name>A0A7L6AS88_9GAMM</name>
<dbReference type="EMBL" id="CP059265">
    <property type="protein sequence ID" value="QLQ31975.1"/>
    <property type="molecule type" value="Genomic_DNA"/>
</dbReference>
<keyword evidence="2" id="KW-1185">Reference proteome</keyword>
<reference evidence="1" key="1">
    <citation type="submission" date="2020-06" db="EMBL/GenBank/DDBJ databases">
        <title>Analysis procedures for assessing recovery of high quality, complete, closed genomes from Nanopore long read metagenome sequencing.</title>
        <authorList>
            <person name="Bessarab I."/>
            <person name="Arumugam K."/>
            <person name="Haryono M."/>
            <person name="Liu X."/>
            <person name="Roy S."/>
            <person name="Zuniga-Montanez R.E."/>
            <person name="Qiu G."/>
            <person name="Drautz-Moses D.I."/>
            <person name="Law Y.Y."/>
            <person name="Wuertz S."/>
            <person name="Lauro F.M."/>
            <person name="Huson D.H."/>
            <person name="Williams R.B."/>
        </authorList>
    </citation>
    <scope>NUCLEOTIDE SEQUENCE [LARGE SCALE GENOMIC DNA]</scope>
    <source>
        <strain evidence="1">SSD2</strain>
    </source>
</reference>